<proteinExistence type="predicted"/>
<sequence length="112" mass="11958">MSGVNAGACEHAVTLLTRNQAVRTHNLMSSGTHAAGYGPRVNAMQGSRKCPYTGDLQALLRLGTASLLTDGASTANTMAIDGRTRPDGWPWPRRGRHGHTPPTRCAIGYYPQ</sequence>
<gene>
    <name evidence="2" type="ORF">I540_1689</name>
</gene>
<organism evidence="2 3">
    <name type="scientific">Mycobacteroides abscessus subsp. bolletii 1513</name>
    <dbReference type="NCBI Taxonomy" id="1299321"/>
    <lineage>
        <taxon>Bacteria</taxon>
        <taxon>Bacillati</taxon>
        <taxon>Actinomycetota</taxon>
        <taxon>Actinomycetes</taxon>
        <taxon>Mycobacteriales</taxon>
        <taxon>Mycobacteriaceae</taxon>
        <taxon>Mycobacteroides</taxon>
        <taxon>Mycobacteroides abscessus</taxon>
    </lineage>
</organism>
<accession>X8DNU4</accession>
<evidence type="ECO:0000256" key="1">
    <source>
        <dbReference type="SAM" id="MobiDB-lite"/>
    </source>
</evidence>
<protein>
    <submittedName>
        <fullName evidence="2">Uncharacterized protein</fullName>
    </submittedName>
</protein>
<evidence type="ECO:0000313" key="3">
    <source>
        <dbReference type="Proteomes" id="UP000023351"/>
    </source>
</evidence>
<name>X8DNU4_9MYCO</name>
<dbReference type="AlphaFoldDB" id="X8DNU4"/>
<dbReference type="Proteomes" id="UP000023351">
    <property type="component" value="Unassembled WGS sequence"/>
</dbReference>
<dbReference type="PATRIC" id="fig|1299321.3.peg.1619"/>
<dbReference type="EMBL" id="JAOJ01000002">
    <property type="protein sequence ID" value="EUA69348.1"/>
    <property type="molecule type" value="Genomic_DNA"/>
</dbReference>
<evidence type="ECO:0000313" key="2">
    <source>
        <dbReference type="EMBL" id="EUA69348.1"/>
    </source>
</evidence>
<reference evidence="2 3" key="1">
    <citation type="submission" date="2013-12" db="EMBL/GenBank/DDBJ databases">
        <authorList>
            <person name="Zelazny A."/>
            <person name="Olivier K."/>
            <person name="Holland S."/>
            <person name="Lenaerts A."/>
            <person name="Ordway D."/>
            <person name="DeGroote M.A."/>
            <person name="Parker T."/>
            <person name="Sizemore C."/>
            <person name="Tallon L.J."/>
            <person name="Sadzewicz L.K."/>
            <person name="Sengamalay N."/>
            <person name="Fraser C.M."/>
            <person name="Hine E."/>
            <person name="Shefchek K.A."/>
            <person name="Das S.P."/>
            <person name="Tettelin H."/>
        </authorList>
    </citation>
    <scope>NUCLEOTIDE SEQUENCE [LARGE SCALE GENOMIC DNA]</scope>
    <source>
        <strain evidence="2 3">1513</strain>
    </source>
</reference>
<comment type="caution">
    <text evidence="2">The sequence shown here is derived from an EMBL/GenBank/DDBJ whole genome shotgun (WGS) entry which is preliminary data.</text>
</comment>
<feature type="region of interest" description="Disordered" evidence="1">
    <location>
        <begin position="77"/>
        <end position="102"/>
    </location>
</feature>